<dbReference type="Gene3D" id="3.40.190.10">
    <property type="entry name" value="Periplasmic binding protein-like II"/>
    <property type="match status" value="1"/>
</dbReference>
<organism evidence="4">
    <name type="scientific">uncultured Acidimicrobiales bacterium</name>
    <dbReference type="NCBI Taxonomy" id="310071"/>
    <lineage>
        <taxon>Bacteria</taxon>
        <taxon>Bacillati</taxon>
        <taxon>Actinomycetota</taxon>
        <taxon>Acidimicrobiia</taxon>
        <taxon>Acidimicrobiales</taxon>
        <taxon>environmental samples</taxon>
    </lineage>
</organism>
<gene>
    <name evidence="4" type="ORF">AVDCRST_MAG10-1534</name>
</gene>
<feature type="signal peptide" evidence="2">
    <location>
        <begin position="1"/>
        <end position="23"/>
    </location>
</feature>
<reference evidence="4" key="1">
    <citation type="submission" date="2020-02" db="EMBL/GenBank/DDBJ databases">
        <authorList>
            <person name="Meier V. D."/>
        </authorList>
    </citation>
    <scope>NUCLEOTIDE SEQUENCE</scope>
    <source>
        <strain evidence="4">AVDCRST_MAG10</strain>
    </source>
</reference>
<dbReference type="PIRSF" id="PIRSF002741">
    <property type="entry name" value="MppA"/>
    <property type="match status" value="1"/>
</dbReference>
<keyword evidence="2" id="KW-0732">Signal</keyword>
<dbReference type="InterPro" id="IPR039424">
    <property type="entry name" value="SBP_5"/>
</dbReference>
<evidence type="ECO:0000256" key="1">
    <source>
        <dbReference type="SAM" id="MobiDB-lite"/>
    </source>
</evidence>
<name>A0A6J4HXX5_9ACTN</name>
<dbReference type="PROSITE" id="PS51257">
    <property type="entry name" value="PROKAR_LIPOPROTEIN"/>
    <property type="match status" value="1"/>
</dbReference>
<sequence length="553" mass="60121">MRRIGHSTRVGIAAVCLALVAAACGGSDDPDTAGSGQTGGQTAEGRPGGVFRVPIGEPASIDPYQARESEGSNVTVRLFTGLVTYDGNPELKMRPGVAERWAPNGDCTEWTFNLRRGATFHNGEPVDAAAFIRGWTRAAIGTAASQVAYHLQQIQGYAPLHATPPTATTFSGVSSPDPQTLVVKLDAGDCEFDKQLVHPVASPVPSSAGAANNATFNDAPIGNGPFMLKPGTKWEHNQRISLVRNDNYFLSKPKLDGIEFIIFPAQGRLEAEYRAFTAGEVDFARIPPTLNQQAEATYKPQGSFIKSEQSGINYILTNNAKAPFNNPDARKALSMAIDREAINRGVYQGFLTPATSFISPPFGQFFQPGVCGDWCKFDPAKAKDLAGRAGLTPGTRLKLAYNNDGGHEPLVQAWKDQLERNLGVVVELDGVPFAEHLQKRDRGDFDFARAAWTTDYPSPDGFVTPLLKTGSEDNDGKYSNPEVDTLLSRQKTLRSDAEREKVIEDIEKLAIGRDLALVPTYYRTAYRVFDSSKWTGLGLDFFERPTLETVSQK</sequence>
<dbReference type="GO" id="GO:0043190">
    <property type="term" value="C:ATP-binding cassette (ABC) transporter complex"/>
    <property type="evidence" value="ECO:0007669"/>
    <property type="project" value="InterPro"/>
</dbReference>
<accession>A0A6J4HXX5</accession>
<dbReference type="PANTHER" id="PTHR30290:SF83">
    <property type="entry name" value="ABC TRANSPORTER SUBSTRATE-BINDING PROTEIN"/>
    <property type="match status" value="1"/>
</dbReference>
<dbReference type="EMBL" id="CADCTB010000094">
    <property type="protein sequence ID" value="CAA9235967.1"/>
    <property type="molecule type" value="Genomic_DNA"/>
</dbReference>
<evidence type="ECO:0000313" key="4">
    <source>
        <dbReference type="EMBL" id="CAA9235967.1"/>
    </source>
</evidence>
<dbReference type="Gene3D" id="3.90.76.10">
    <property type="entry name" value="Dipeptide-binding Protein, Domain 1"/>
    <property type="match status" value="1"/>
</dbReference>
<evidence type="ECO:0000259" key="3">
    <source>
        <dbReference type="Pfam" id="PF00496"/>
    </source>
</evidence>
<dbReference type="GO" id="GO:1904680">
    <property type="term" value="F:peptide transmembrane transporter activity"/>
    <property type="evidence" value="ECO:0007669"/>
    <property type="project" value="TreeGrafter"/>
</dbReference>
<proteinExistence type="predicted"/>
<feature type="compositionally biased region" description="Low complexity" evidence="1">
    <location>
        <begin position="28"/>
        <end position="45"/>
    </location>
</feature>
<evidence type="ECO:0000256" key="2">
    <source>
        <dbReference type="SAM" id="SignalP"/>
    </source>
</evidence>
<feature type="domain" description="Solute-binding protein family 5" evidence="3">
    <location>
        <begin position="92"/>
        <end position="471"/>
    </location>
</feature>
<dbReference type="AlphaFoldDB" id="A0A6J4HXX5"/>
<dbReference type="PANTHER" id="PTHR30290">
    <property type="entry name" value="PERIPLASMIC BINDING COMPONENT OF ABC TRANSPORTER"/>
    <property type="match status" value="1"/>
</dbReference>
<feature type="region of interest" description="Disordered" evidence="1">
    <location>
        <begin position="28"/>
        <end position="49"/>
    </location>
</feature>
<dbReference type="GO" id="GO:0042597">
    <property type="term" value="C:periplasmic space"/>
    <property type="evidence" value="ECO:0007669"/>
    <property type="project" value="UniProtKB-ARBA"/>
</dbReference>
<dbReference type="CDD" id="cd08504">
    <property type="entry name" value="PBP2_OppA"/>
    <property type="match status" value="1"/>
</dbReference>
<feature type="chain" id="PRO_5026677629" description="Solute-binding protein family 5 domain-containing protein" evidence="2">
    <location>
        <begin position="24"/>
        <end position="553"/>
    </location>
</feature>
<dbReference type="Pfam" id="PF00496">
    <property type="entry name" value="SBP_bac_5"/>
    <property type="match status" value="1"/>
</dbReference>
<dbReference type="Gene3D" id="3.10.105.10">
    <property type="entry name" value="Dipeptide-binding Protein, Domain 3"/>
    <property type="match status" value="1"/>
</dbReference>
<protein>
    <recommendedName>
        <fullName evidence="3">Solute-binding protein family 5 domain-containing protein</fullName>
    </recommendedName>
</protein>
<dbReference type="InterPro" id="IPR030678">
    <property type="entry name" value="Peptide/Ni-bd"/>
</dbReference>
<dbReference type="SUPFAM" id="SSF53850">
    <property type="entry name" value="Periplasmic binding protein-like II"/>
    <property type="match status" value="1"/>
</dbReference>
<dbReference type="GO" id="GO:0015833">
    <property type="term" value="P:peptide transport"/>
    <property type="evidence" value="ECO:0007669"/>
    <property type="project" value="TreeGrafter"/>
</dbReference>
<dbReference type="InterPro" id="IPR000914">
    <property type="entry name" value="SBP_5_dom"/>
</dbReference>